<dbReference type="PANTHER" id="PTHR45866:SF1">
    <property type="entry name" value="DNA GYRASE SUBUNIT B, MITOCHONDRIAL"/>
    <property type="match status" value="1"/>
</dbReference>
<dbReference type="Gene3D" id="3.30.230.10">
    <property type="match status" value="1"/>
</dbReference>
<keyword evidence="8" id="KW-0460">Magnesium</keyword>
<protein>
    <recommendedName>
        <fullName evidence="4">DNA topoisomerase (ATP-hydrolyzing)</fullName>
        <ecNumber evidence="4">5.6.2.2</ecNumber>
    </recommendedName>
</protein>
<evidence type="ECO:0000256" key="7">
    <source>
        <dbReference type="ARBA" id="ARBA00022840"/>
    </source>
</evidence>
<dbReference type="Pfam" id="PF01751">
    <property type="entry name" value="Toprim"/>
    <property type="match status" value="1"/>
</dbReference>
<name>A0ABP8EQ13_9MICO</name>
<dbReference type="SMART" id="SM00387">
    <property type="entry name" value="HATPase_c"/>
    <property type="match status" value="1"/>
</dbReference>
<evidence type="ECO:0000313" key="13">
    <source>
        <dbReference type="EMBL" id="GAA4286104.1"/>
    </source>
</evidence>
<evidence type="ECO:0000256" key="5">
    <source>
        <dbReference type="ARBA" id="ARBA00022723"/>
    </source>
</evidence>
<dbReference type="Pfam" id="PF00204">
    <property type="entry name" value="DNA_gyraseB"/>
    <property type="match status" value="1"/>
</dbReference>
<comment type="similarity">
    <text evidence="3">Belongs to the type II topoisomerase GyrB family.</text>
</comment>
<dbReference type="Pfam" id="PF02518">
    <property type="entry name" value="HATPase_c"/>
    <property type="match status" value="1"/>
</dbReference>
<dbReference type="PROSITE" id="PS00177">
    <property type="entry name" value="TOPOISOMERASE_II"/>
    <property type="match status" value="1"/>
</dbReference>
<dbReference type="Proteomes" id="UP001499841">
    <property type="component" value="Unassembled WGS sequence"/>
</dbReference>
<dbReference type="PRINTS" id="PR00418">
    <property type="entry name" value="TPI2FAMILY"/>
</dbReference>
<keyword evidence="9" id="KW-0799">Topoisomerase</keyword>
<dbReference type="RefSeq" id="WP_345037212.1">
    <property type="nucleotide sequence ID" value="NZ_BAABBA010000002.1"/>
</dbReference>
<dbReference type="CDD" id="cd00822">
    <property type="entry name" value="TopoII_Trans_DNA_gyrase"/>
    <property type="match status" value="1"/>
</dbReference>
<dbReference type="SUPFAM" id="SSF56719">
    <property type="entry name" value="Type II DNA topoisomerase"/>
    <property type="match status" value="1"/>
</dbReference>
<dbReference type="EC" id="5.6.2.2" evidence="4"/>
<dbReference type="InterPro" id="IPR000565">
    <property type="entry name" value="Topo_IIA_B"/>
</dbReference>
<dbReference type="InterPro" id="IPR002288">
    <property type="entry name" value="DNA_gyrase_B_C"/>
</dbReference>
<dbReference type="Gene3D" id="3.40.50.670">
    <property type="match status" value="1"/>
</dbReference>
<dbReference type="InterPro" id="IPR020568">
    <property type="entry name" value="Ribosomal_Su5_D2-typ_SF"/>
</dbReference>
<evidence type="ECO:0000313" key="14">
    <source>
        <dbReference type="Proteomes" id="UP001499841"/>
    </source>
</evidence>
<comment type="catalytic activity">
    <reaction evidence="1">
        <text>ATP-dependent breakage, passage and rejoining of double-stranded DNA.</text>
        <dbReference type="EC" id="5.6.2.2"/>
    </reaction>
</comment>
<keyword evidence="11" id="KW-0413">Isomerase</keyword>
<evidence type="ECO:0000256" key="9">
    <source>
        <dbReference type="ARBA" id="ARBA00023029"/>
    </source>
</evidence>
<proteinExistence type="inferred from homology"/>
<keyword evidence="7" id="KW-0067">ATP-binding</keyword>
<keyword evidence="10" id="KW-0238">DNA-binding</keyword>
<accession>A0ABP8EQ13</accession>
<dbReference type="PANTHER" id="PTHR45866">
    <property type="entry name" value="DNA GYRASE/TOPOISOMERASE SUBUNIT B"/>
    <property type="match status" value="1"/>
</dbReference>
<dbReference type="InterPro" id="IPR001241">
    <property type="entry name" value="Topo_IIA"/>
</dbReference>
<dbReference type="EMBL" id="BAABBA010000002">
    <property type="protein sequence ID" value="GAA4286104.1"/>
    <property type="molecule type" value="Genomic_DNA"/>
</dbReference>
<dbReference type="PROSITE" id="PS50880">
    <property type="entry name" value="TOPRIM"/>
    <property type="match status" value="1"/>
</dbReference>
<feature type="domain" description="Toprim" evidence="12">
    <location>
        <begin position="480"/>
        <end position="594"/>
    </location>
</feature>
<dbReference type="NCBIfam" id="NF004189">
    <property type="entry name" value="PRK05644.1"/>
    <property type="match status" value="1"/>
</dbReference>
<dbReference type="InterPro" id="IPR013506">
    <property type="entry name" value="Topo_IIA_bsu_dom2"/>
</dbReference>
<evidence type="ECO:0000256" key="3">
    <source>
        <dbReference type="ARBA" id="ARBA00010708"/>
    </source>
</evidence>
<comment type="cofactor">
    <cofactor evidence="2">
        <name>Mg(2+)</name>
        <dbReference type="ChEBI" id="CHEBI:18420"/>
    </cofactor>
</comment>
<dbReference type="CDD" id="cd16928">
    <property type="entry name" value="HATPase_GyrB-like"/>
    <property type="match status" value="1"/>
</dbReference>
<keyword evidence="6" id="KW-0547">Nucleotide-binding</keyword>
<evidence type="ECO:0000256" key="10">
    <source>
        <dbReference type="ARBA" id="ARBA00023125"/>
    </source>
</evidence>
<sequence>MSTAIATGSSYTARHLSVLEGLEAVRKRPGMYIGSTDSRGLMHCLWEIIDNAVDEALEGHASKIDIILYPDSSVEVRDDGRGIPVDTVESLGLSGVEVVFTKLHAGGKFGGGSYAASGGLHGVGASVVNALSARLDVEVDRGGKTHRMTFHRGEPGVYDDRKGVSPESPFEPFTDASELTVSGKVKRGVTGTRVRYWADRQIFPVSAEFSYEDLIERARQTSFLVPGLTLTVRDERRRPGTPGEDGPVEEVFRHDGGVVDFADFLATDTSVTDTWRLQGEGTFSETVQQLDGKGHLRPVEVQRRCEVEIALRWGIGYDTTVRSFVNIIATPKGGTHLTGFEQGLLKTLRKQIETNARRLKVTARDGKVEKDDVLAGVTAVVTVRVPEPQFEGQTKEVLGTAPVRAIVAKVVETELTALLTSPKRHEKTQAAALLEKVVGEMRARVSARLQKEISRRKNALESSTLPAKLADCRSDDIERSELFIVEGDSALGTAKLARSSDFQALLPIRGKILNVQKASPGDILKNAEVASIIQVIGAGSGRTFDLDAIRYGKIVLMTDADVDGAHIRTLLLTLFFRYMRPLVEAGRVYAAVPPLHRVEIAGSGGKKGEVIYTYAEAELTNLLKKLERTGKRYKEPIQRYKGLGEMDAHQLAETTMDPSRRTLRRISMADEAALVEAERVFELLMGNEVAPRKDFIVAGANHISADRIDA</sequence>
<dbReference type="InterPro" id="IPR003594">
    <property type="entry name" value="HATPase_dom"/>
</dbReference>
<dbReference type="InterPro" id="IPR006171">
    <property type="entry name" value="TOPRIM_dom"/>
</dbReference>
<evidence type="ECO:0000256" key="2">
    <source>
        <dbReference type="ARBA" id="ARBA00001946"/>
    </source>
</evidence>
<evidence type="ECO:0000256" key="8">
    <source>
        <dbReference type="ARBA" id="ARBA00022842"/>
    </source>
</evidence>
<dbReference type="SUPFAM" id="SSF54211">
    <property type="entry name" value="Ribosomal protein S5 domain 2-like"/>
    <property type="match status" value="1"/>
</dbReference>
<dbReference type="InterPro" id="IPR036890">
    <property type="entry name" value="HATPase_C_sf"/>
</dbReference>
<evidence type="ECO:0000256" key="6">
    <source>
        <dbReference type="ARBA" id="ARBA00022741"/>
    </source>
</evidence>
<organism evidence="13 14">
    <name type="scientific">Georgenia daeguensis</name>
    <dbReference type="NCBI Taxonomy" id="908355"/>
    <lineage>
        <taxon>Bacteria</taxon>
        <taxon>Bacillati</taxon>
        <taxon>Actinomycetota</taxon>
        <taxon>Actinomycetes</taxon>
        <taxon>Micrococcales</taxon>
        <taxon>Bogoriellaceae</taxon>
        <taxon>Georgenia</taxon>
    </lineage>
</organism>
<evidence type="ECO:0000259" key="12">
    <source>
        <dbReference type="PROSITE" id="PS50880"/>
    </source>
</evidence>
<dbReference type="Gene3D" id="3.30.565.10">
    <property type="entry name" value="Histidine kinase-like ATPase, C-terminal domain"/>
    <property type="match status" value="1"/>
</dbReference>
<dbReference type="Pfam" id="PF00986">
    <property type="entry name" value="DNA_gyraseB_C"/>
    <property type="match status" value="1"/>
</dbReference>
<keyword evidence="5" id="KW-0479">Metal-binding</keyword>
<reference evidence="14" key="1">
    <citation type="journal article" date="2019" name="Int. J. Syst. Evol. Microbiol.">
        <title>The Global Catalogue of Microorganisms (GCM) 10K type strain sequencing project: providing services to taxonomists for standard genome sequencing and annotation.</title>
        <authorList>
            <consortium name="The Broad Institute Genomics Platform"/>
            <consortium name="The Broad Institute Genome Sequencing Center for Infectious Disease"/>
            <person name="Wu L."/>
            <person name="Ma J."/>
        </authorList>
    </citation>
    <scope>NUCLEOTIDE SEQUENCE [LARGE SCALE GENOMIC DNA]</scope>
    <source>
        <strain evidence="14">JCM 17459</strain>
    </source>
</reference>
<dbReference type="SUPFAM" id="SSF55874">
    <property type="entry name" value="ATPase domain of HSP90 chaperone/DNA topoisomerase II/histidine kinase"/>
    <property type="match status" value="1"/>
</dbReference>
<evidence type="ECO:0000256" key="1">
    <source>
        <dbReference type="ARBA" id="ARBA00000185"/>
    </source>
</evidence>
<comment type="caution">
    <text evidence="13">The sequence shown here is derived from an EMBL/GenBank/DDBJ whole genome shotgun (WGS) entry which is preliminary data.</text>
</comment>
<gene>
    <name evidence="13" type="ORF">GCM10022262_04630</name>
</gene>
<dbReference type="PRINTS" id="PR01159">
    <property type="entry name" value="DNAGYRASEB"/>
</dbReference>
<keyword evidence="14" id="KW-1185">Reference proteome</keyword>
<dbReference type="SMART" id="SM00433">
    <property type="entry name" value="TOP2c"/>
    <property type="match status" value="1"/>
</dbReference>
<dbReference type="InterPro" id="IPR013760">
    <property type="entry name" value="Topo_IIA-like_dom_sf"/>
</dbReference>
<evidence type="ECO:0000256" key="4">
    <source>
        <dbReference type="ARBA" id="ARBA00012895"/>
    </source>
</evidence>
<dbReference type="InterPro" id="IPR014721">
    <property type="entry name" value="Ribsml_uS5_D2-typ_fold_subgr"/>
</dbReference>
<evidence type="ECO:0000256" key="11">
    <source>
        <dbReference type="ARBA" id="ARBA00023235"/>
    </source>
</evidence>
<dbReference type="InterPro" id="IPR013759">
    <property type="entry name" value="Topo_IIA_B_C"/>
</dbReference>
<dbReference type="InterPro" id="IPR018522">
    <property type="entry name" value="TopoIIA_CS"/>
</dbReference>